<proteinExistence type="predicted"/>
<dbReference type="RefSeq" id="WP_063480123.1">
    <property type="nucleotide sequence ID" value="NZ_CP147845.1"/>
</dbReference>
<evidence type="ECO:0000313" key="3">
    <source>
        <dbReference type="Proteomes" id="UP000076796"/>
    </source>
</evidence>
<keyword evidence="1" id="KW-0732">Signal</keyword>
<dbReference type="EMBL" id="LWMH01000002">
    <property type="protein sequence ID" value="KZS43942.1"/>
    <property type="molecule type" value="Genomic_DNA"/>
</dbReference>
<dbReference type="OrthoDB" id="2452352at2"/>
<feature type="signal peptide" evidence="1">
    <location>
        <begin position="1"/>
        <end position="24"/>
    </location>
</feature>
<sequence>MNKSLLVFMILAILICGCSNNSDSADQPEPEYIGYVVQQEENRILVTHYDEQSEFIDAIWIRTKKNIALGQKVSIELDGGIETSYPAQASAKNIDIIKTEQPETSRLTQQEVIIRTLDHFNTIGLPFVKSIHYSEAKNVWTVVMLDGQSDVVEDMEFTIEG</sequence>
<evidence type="ECO:0008006" key="4">
    <source>
        <dbReference type="Google" id="ProtNLM"/>
    </source>
</evidence>
<dbReference type="GeneID" id="97554496"/>
<dbReference type="PROSITE" id="PS51257">
    <property type="entry name" value="PROKAR_LIPOPROTEIN"/>
    <property type="match status" value="1"/>
</dbReference>
<feature type="chain" id="PRO_5007842609" description="DUF3221 domain-containing protein" evidence="1">
    <location>
        <begin position="25"/>
        <end position="161"/>
    </location>
</feature>
<comment type="caution">
    <text evidence="2">The sequence shown here is derived from an EMBL/GenBank/DDBJ whole genome shotgun (WGS) entry which is preliminary data.</text>
</comment>
<keyword evidence="3" id="KW-1185">Reference proteome</keyword>
<accession>A0A163EQ95</accession>
<dbReference type="AlphaFoldDB" id="A0A163EQ95"/>
<protein>
    <recommendedName>
        <fullName evidence="4">DUF3221 domain-containing protein</fullName>
    </recommendedName>
</protein>
<dbReference type="Proteomes" id="UP000076796">
    <property type="component" value="Unassembled WGS sequence"/>
</dbReference>
<dbReference type="Pfam" id="PF11518">
    <property type="entry name" value="DUF3221"/>
    <property type="match status" value="1"/>
</dbReference>
<gene>
    <name evidence="2" type="ORF">AWU65_28105</name>
</gene>
<evidence type="ECO:0000313" key="2">
    <source>
        <dbReference type="EMBL" id="KZS43942.1"/>
    </source>
</evidence>
<organism evidence="2 3">
    <name type="scientific">Paenibacillus glucanolyticus</name>
    <dbReference type="NCBI Taxonomy" id="59843"/>
    <lineage>
        <taxon>Bacteria</taxon>
        <taxon>Bacillati</taxon>
        <taxon>Bacillota</taxon>
        <taxon>Bacilli</taxon>
        <taxon>Bacillales</taxon>
        <taxon>Paenibacillaceae</taxon>
        <taxon>Paenibacillus</taxon>
    </lineage>
</organism>
<evidence type="ECO:0000256" key="1">
    <source>
        <dbReference type="SAM" id="SignalP"/>
    </source>
</evidence>
<name>A0A163EQ95_9BACL</name>
<reference evidence="2" key="1">
    <citation type="journal article" date="2016" name="Genome Announc.">
        <title>Draft genomes of two strains of Paenibacillus glucanolyticus with capability to degrade lignocellulose.</title>
        <authorList>
            <person name="Mathews S.L."/>
            <person name="Pawlak J."/>
            <person name="Grunden A.M."/>
        </authorList>
    </citation>
    <scope>NUCLEOTIDE SEQUENCE [LARGE SCALE GENOMIC DNA]</scope>
    <source>
        <strain evidence="2">SLM1</strain>
    </source>
</reference>
<dbReference type="InterPro" id="IPR021598">
    <property type="entry name" value="DUF3221"/>
</dbReference>